<accession>A0A2J7QCS3</accession>
<gene>
    <name evidence="1" type="ORF">B7P43_G17969</name>
</gene>
<dbReference type="AlphaFoldDB" id="A0A2J7QCS3"/>
<comment type="caution">
    <text evidence="1">The sequence shown here is derived from an EMBL/GenBank/DDBJ whole genome shotgun (WGS) entry which is preliminary data.</text>
</comment>
<name>A0A2J7QCS3_9NEOP</name>
<protein>
    <submittedName>
        <fullName evidence="1">Uncharacterized protein</fullName>
    </submittedName>
</protein>
<dbReference type="InParanoid" id="A0A2J7QCS3"/>
<reference evidence="1 2" key="1">
    <citation type="submission" date="2017-12" db="EMBL/GenBank/DDBJ databases">
        <title>Hemimetabolous genomes reveal molecular basis of termite eusociality.</title>
        <authorList>
            <person name="Harrison M.C."/>
            <person name="Jongepier E."/>
            <person name="Robertson H.M."/>
            <person name="Arning N."/>
            <person name="Bitard-Feildel T."/>
            <person name="Chao H."/>
            <person name="Childers C.P."/>
            <person name="Dinh H."/>
            <person name="Doddapaneni H."/>
            <person name="Dugan S."/>
            <person name="Gowin J."/>
            <person name="Greiner C."/>
            <person name="Han Y."/>
            <person name="Hu H."/>
            <person name="Hughes D.S.T."/>
            <person name="Huylmans A.-K."/>
            <person name="Kemena C."/>
            <person name="Kremer L.P.M."/>
            <person name="Lee S.L."/>
            <person name="Lopez-Ezquerra A."/>
            <person name="Mallet L."/>
            <person name="Monroy-Kuhn J.M."/>
            <person name="Moser A."/>
            <person name="Murali S.C."/>
            <person name="Muzny D.M."/>
            <person name="Otani S."/>
            <person name="Piulachs M.-D."/>
            <person name="Poelchau M."/>
            <person name="Qu J."/>
            <person name="Schaub F."/>
            <person name="Wada-Katsumata A."/>
            <person name="Worley K.C."/>
            <person name="Xie Q."/>
            <person name="Ylla G."/>
            <person name="Poulsen M."/>
            <person name="Gibbs R.A."/>
            <person name="Schal C."/>
            <person name="Richards S."/>
            <person name="Belles X."/>
            <person name="Korb J."/>
            <person name="Bornberg-Bauer E."/>
        </authorList>
    </citation>
    <scope>NUCLEOTIDE SEQUENCE [LARGE SCALE GENOMIC DNA]</scope>
    <source>
        <tissue evidence="1">Whole body</tissue>
    </source>
</reference>
<evidence type="ECO:0000313" key="1">
    <source>
        <dbReference type="EMBL" id="PNF26373.1"/>
    </source>
</evidence>
<dbReference type="EMBL" id="NEVH01015963">
    <property type="protein sequence ID" value="PNF26373.1"/>
    <property type="molecule type" value="Genomic_DNA"/>
</dbReference>
<dbReference type="Proteomes" id="UP000235965">
    <property type="component" value="Unassembled WGS sequence"/>
</dbReference>
<evidence type="ECO:0000313" key="2">
    <source>
        <dbReference type="Proteomes" id="UP000235965"/>
    </source>
</evidence>
<proteinExistence type="predicted"/>
<keyword evidence="2" id="KW-1185">Reference proteome</keyword>
<organism evidence="1 2">
    <name type="scientific">Cryptotermes secundus</name>
    <dbReference type="NCBI Taxonomy" id="105785"/>
    <lineage>
        <taxon>Eukaryota</taxon>
        <taxon>Metazoa</taxon>
        <taxon>Ecdysozoa</taxon>
        <taxon>Arthropoda</taxon>
        <taxon>Hexapoda</taxon>
        <taxon>Insecta</taxon>
        <taxon>Pterygota</taxon>
        <taxon>Neoptera</taxon>
        <taxon>Polyneoptera</taxon>
        <taxon>Dictyoptera</taxon>
        <taxon>Blattodea</taxon>
        <taxon>Blattoidea</taxon>
        <taxon>Termitoidae</taxon>
        <taxon>Kalotermitidae</taxon>
        <taxon>Cryptotermitinae</taxon>
        <taxon>Cryptotermes</taxon>
    </lineage>
</organism>
<sequence length="59" mass="6715">MRMRPFFQNALYENSSQTPGLLPKLIWSLYLIPTVSPVYYFGETLFGKKVSTCPAIELG</sequence>